<keyword evidence="3" id="KW-1185">Reference proteome</keyword>
<dbReference type="Proteomes" id="UP000887159">
    <property type="component" value="Unassembled WGS sequence"/>
</dbReference>
<feature type="domain" description="Transposase Tc1-like" evidence="1">
    <location>
        <begin position="127"/>
        <end position="168"/>
    </location>
</feature>
<evidence type="ECO:0000259" key="1">
    <source>
        <dbReference type="Pfam" id="PF01498"/>
    </source>
</evidence>
<dbReference type="GO" id="GO:0015074">
    <property type="term" value="P:DNA integration"/>
    <property type="evidence" value="ECO:0007669"/>
    <property type="project" value="InterPro"/>
</dbReference>
<proteinExistence type="predicted"/>
<gene>
    <name evidence="2" type="primary">NCL1_51178</name>
    <name evidence="2" type="ORF">TNCV_2575581</name>
</gene>
<dbReference type="InterPro" id="IPR002492">
    <property type="entry name" value="Transposase_Tc1-like"/>
</dbReference>
<accession>A0A8X6RBS9</accession>
<evidence type="ECO:0000313" key="2">
    <source>
        <dbReference type="EMBL" id="GFX88851.1"/>
    </source>
</evidence>
<name>A0A8X6RBS9_TRICX</name>
<dbReference type="InterPro" id="IPR036397">
    <property type="entry name" value="RNaseH_sf"/>
</dbReference>
<organism evidence="2 3">
    <name type="scientific">Trichonephila clavipes</name>
    <name type="common">Golden silk orbweaver</name>
    <name type="synonym">Nephila clavipes</name>
    <dbReference type="NCBI Taxonomy" id="2585209"/>
    <lineage>
        <taxon>Eukaryota</taxon>
        <taxon>Metazoa</taxon>
        <taxon>Ecdysozoa</taxon>
        <taxon>Arthropoda</taxon>
        <taxon>Chelicerata</taxon>
        <taxon>Arachnida</taxon>
        <taxon>Araneae</taxon>
        <taxon>Araneomorphae</taxon>
        <taxon>Entelegynae</taxon>
        <taxon>Araneoidea</taxon>
        <taxon>Nephilidae</taxon>
        <taxon>Trichonephila</taxon>
    </lineage>
</organism>
<dbReference type="Pfam" id="PF01498">
    <property type="entry name" value="HTH_Tnp_Tc3_2"/>
    <property type="match status" value="1"/>
</dbReference>
<sequence>MGIPYHPGIKVTFNEMVTHILSRQGQNQTNTVNAQNYKDSVLSLFCWWTFCQKEQRSTQVPSVTLYGSSEDHCKANGVTCCQKVFCSYTIIFVTKSPRRPPHRKKCTRTANCFIGRHPATGSTFTRDTVSSRTIRRRLVEGHLTSRCPSRVLPLTPTHRRLRLEWCRARGNQTAAEWNQVVFSDESRFNLSSDDNRVHVCRPRDERLNPAFVYSHTPLPQLV</sequence>
<dbReference type="Gene3D" id="3.30.420.10">
    <property type="entry name" value="Ribonuclease H-like superfamily/Ribonuclease H"/>
    <property type="match status" value="1"/>
</dbReference>
<comment type="caution">
    <text evidence="2">The sequence shown here is derived from an EMBL/GenBank/DDBJ whole genome shotgun (WGS) entry which is preliminary data.</text>
</comment>
<dbReference type="GO" id="GO:0006313">
    <property type="term" value="P:DNA transposition"/>
    <property type="evidence" value="ECO:0007669"/>
    <property type="project" value="InterPro"/>
</dbReference>
<reference evidence="2" key="1">
    <citation type="submission" date="2020-08" db="EMBL/GenBank/DDBJ databases">
        <title>Multicomponent nature underlies the extraordinary mechanical properties of spider dragline silk.</title>
        <authorList>
            <person name="Kono N."/>
            <person name="Nakamura H."/>
            <person name="Mori M."/>
            <person name="Yoshida Y."/>
            <person name="Ohtoshi R."/>
            <person name="Malay A.D."/>
            <person name="Moran D.A.P."/>
            <person name="Tomita M."/>
            <person name="Numata K."/>
            <person name="Arakawa K."/>
        </authorList>
    </citation>
    <scope>NUCLEOTIDE SEQUENCE</scope>
</reference>
<dbReference type="GO" id="GO:0003677">
    <property type="term" value="F:DNA binding"/>
    <property type="evidence" value="ECO:0007669"/>
    <property type="project" value="InterPro"/>
</dbReference>
<protein>
    <submittedName>
        <fullName evidence="2">Transposable element Tcb2 transposase</fullName>
    </submittedName>
</protein>
<dbReference type="EMBL" id="BMAU01021062">
    <property type="protein sequence ID" value="GFX88851.1"/>
    <property type="molecule type" value="Genomic_DNA"/>
</dbReference>
<evidence type="ECO:0000313" key="3">
    <source>
        <dbReference type="Proteomes" id="UP000887159"/>
    </source>
</evidence>
<dbReference type="AlphaFoldDB" id="A0A8X6RBS9"/>